<dbReference type="AlphaFoldDB" id="A0A5A8E585"/>
<proteinExistence type="predicted"/>
<dbReference type="Proteomes" id="UP000322899">
    <property type="component" value="Unassembled WGS sequence"/>
</dbReference>
<dbReference type="EMBL" id="VLTO01000040">
    <property type="protein sequence ID" value="KAA0172955.1"/>
    <property type="molecule type" value="Genomic_DNA"/>
</dbReference>
<reference evidence="1 2" key="1">
    <citation type="submission" date="2019-07" db="EMBL/GenBank/DDBJ databases">
        <title>Genomes of Cafeteria roenbergensis.</title>
        <authorList>
            <person name="Fischer M.G."/>
            <person name="Hackl T."/>
            <person name="Roman M."/>
        </authorList>
    </citation>
    <scope>NUCLEOTIDE SEQUENCE [LARGE SCALE GENOMIC DNA]</scope>
    <source>
        <strain evidence="1 2">E4-10P</strain>
    </source>
</reference>
<name>A0A5A8E585_CAFRO</name>
<organism evidence="1 2">
    <name type="scientific">Cafeteria roenbergensis</name>
    <name type="common">Marine flagellate</name>
    <dbReference type="NCBI Taxonomy" id="33653"/>
    <lineage>
        <taxon>Eukaryota</taxon>
        <taxon>Sar</taxon>
        <taxon>Stramenopiles</taxon>
        <taxon>Bigyra</taxon>
        <taxon>Opalozoa</taxon>
        <taxon>Bicosoecida</taxon>
        <taxon>Cafeteriaceae</taxon>
        <taxon>Cafeteria</taxon>
    </lineage>
</organism>
<gene>
    <name evidence="1" type="ORF">FNF27_05592</name>
</gene>
<sequence length="361" mass="38457">MRTAAITAALDEVAAIDPATCEPWGGVRRVWQEGESTPAASVFWVEPFAGRRVLVVATRSRRLLNGWLAAHALRPARRRRRAAERAGAASPVYSSADGTPLPADEVARRLGLGPAAPVWGPGGAAADAAYLSDVPDAAFLDGPALLRVADTEAAAAAWILGLDAEWSDAVPATTRKGRQQRPATLDSVWGLAGDGAVPLRLPRVPGAADVIQLATHNAVLVASLTHMDHHDDPDDPAEVVEPPFDRRVRGRHFDGRVPKFRAPAAMLEARSWALRDFLAVTGIGVMLDTEKEAAAVAAEQYDCPQAQGLDLRWPLKAAGAGRFNRGLQAAAQLLTGALPWKAKSVSTSRWSQWPLTSDQCL</sequence>
<accession>A0A5A8E585</accession>
<protein>
    <submittedName>
        <fullName evidence="1">Uncharacterized protein</fullName>
    </submittedName>
</protein>
<dbReference type="InterPro" id="IPR036397">
    <property type="entry name" value="RNaseH_sf"/>
</dbReference>
<dbReference type="GO" id="GO:0003676">
    <property type="term" value="F:nucleic acid binding"/>
    <property type="evidence" value="ECO:0007669"/>
    <property type="project" value="InterPro"/>
</dbReference>
<comment type="caution">
    <text evidence="1">The sequence shown here is derived from an EMBL/GenBank/DDBJ whole genome shotgun (WGS) entry which is preliminary data.</text>
</comment>
<evidence type="ECO:0000313" key="2">
    <source>
        <dbReference type="Proteomes" id="UP000322899"/>
    </source>
</evidence>
<dbReference type="OrthoDB" id="10556559at2759"/>
<dbReference type="Gene3D" id="3.30.420.10">
    <property type="entry name" value="Ribonuclease H-like superfamily/Ribonuclease H"/>
    <property type="match status" value="1"/>
</dbReference>
<evidence type="ECO:0000313" key="1">
    <source>
        <dbReference type="EMBL" id="KAA0172955.1"/>
    </source>
</evidence>